<geneLocation type="plasmid" evidence="2">
    <name>pIRI48</name>
</geneLocation>
<dbReference type="EMBL" id="JQ661328">
    <property type="protein sequence ID" value="AFZ84237.1"/>
    <property type="molecule type" value="Genomic_DNA"/>
</dbReference>
<evidence type="ECO:0000313" key="2">
    <source>
        <dbReference type="EMBL" id="AFZ84237.1"/>
    </source>
</evidence>
<proteinExistence type="predicted"/>
<feature type="compositionally biased region" description="Low complexity" evidence="1">
    <location>
        <begin position="165"/>
        <end position="181"/>
    </location>
</feature>
<protein>
    <submittedName>
        <fullName evidence="2">RHH domain, CopG/RepA family transcriptional regulator</fullName>
    </submittedName>
</protein>
<dbReference type="RefSeq" id="WP_015243568.1">
    <property type="nucleotide sequence ID" value="NC_019883.1"/>
</dbReference>
<dbReference type="CDD" id="cd22231">
    <property type="entry name" value="RHH_NikR_HicB-like"/>
    <property type="match status" value="1"/>
</dbReference>
<name>L0B8D9_9EURY</name>
<feature type="region of interest" description="Disordered" evidence="1">
    <location>
        <begin position="139"/>
        <end position="181"/>
    </location>
</feature>
<reference evidence="2" key="1">
    <citation type="journal article" date="2013" name="PLoS ONE">
        <title>Insights into dynamics of mobile genetic elements in hyperthermophilic environments from five new thermococcus plasmids.</title>
        <authorList>
            <person name="Krupovic M."/>
            <person name="Gonnet M."/>
            <person name="Hania W.B."/>
            <person name="Forterre P."/>
            <person name="Erauso G."/>
        </authorList>
    </citation>
    <scope>NUCLEOTIDE SEQUENCE</scope>
    <source>
        <plasmid evidence="2">pIRI48</plasmid>
    </source>
</reference>
<sequence>MSPGSPTLPKKKPKEKKEKAVIVRIPPELVESLDAVVRAGFYKSRNAAIVESIRLNLLLFDGVVSLYFQAQQKIEELKKTGAPVNSFTVFRLMFEMLENAPTTDLLMKEMEARTSQTLSVARRDPELLQQLYEKFREAFDDNKEGSQSEGESAPELTSLPKETASKSLGGDPSKSPGGDPQ</sequence>
<keyword evidence="2" id="KW-0614">Plasmid</keyword>
<accession>L0B8D9</accession>
<organism evidence="2">
    <name type="scientific">Thermococcus sp. IRI48</name>
    <dbReference type="NCBI Taxonomy" id="1197734"/>
    <lineage>
        <taxon>Archaea</taxon>
        <taxon>Methanobacteriati</taxon>
        <taxon>Methanobacteriota</taxon>
        <taxon>Thermococci</taxon>
        <taxon>Thermococcales</taxon>
        <taxon>Thermococcaceae</taxon>
        <taxon>Thermococcus</taxon>
    </lineage>
</organism>
<gene>
    <name evidence="2" type="ORF">i48-11</name>
</gene>
<evidence type="ECO:0000256" key="1">
    <source>
        <dbReference type="SAM" id="MobiDB-lite"/>
    </source>
</evidence>
<dbReference type="AlphaFoldDB" id="L0B8D9"/>